<organism evidence="6 7">
    <name type="scientific">Sporothrix epigloea</name>
    <dbReference type="NCBI Taxonomy" id="1892477"/>
    <lineage>
        <taxon>Eukaryota</taxon>
        <taxon>Fungi</taxon>
        <taxon>Dikarya</taxon>
        <taxon>Ascomycota</taxon>
        <taxon>Pezizomycotina</taxon>
        <taxon>Sordariomycetes</taxon>
        <taxon>Sordariomycetidae</taxon>
        <taxon>Ophiostomatales</taxon>
        <taxon>Ophiostomataceae</taxon>
        <taxon>Sporothrix</taxon>
    </lineage>
</organism>
<keyword evidence="2 5" id="KW-0812">Transmembrane</keyword>
<keyword evidence="4 5" id="KW-0472">Membrane</keyword>
<dbReference type="InterPro" id="IPR023352">
    <property type="entry name" value="MAPEG-like_dom_sf"/>
</dbReference>
<dbReference type="Pfam" id="PF01124">
    <property type="entry name" value="MAPEG"/>
    <property type="match status" value="1"/>
</dbReference>
<feature type="transmembrane region" description="Helical" evidence="5">
    <location>
        <begin position="139"/>
        <end position="156"/>
    </location>
</feature>
<proteinExistence type="predicted"/>
<sequence length="160" mass="17442">MSLTIELPAQYGYVFGTVTAIFFVNTYHSLLTGSYRKAAKVPYPICYASAEQAAKDPAAFQFNCAQRAHANFVENLTPIIATLFIAGVKFPVLSASLGAAWAASRVLYARGYTRNGPKGRFIFCEDSALTSRSGATHNLFALALSILSGYTSYSFIKQLW</sequence>
<accession>A0ABP0DFI6</accession>
<keyword evidence="3 5" id="KW-1133">Transmembrane helix</keyword>
<evidence type="ECO:0008006" key="8">
    <source>
        <dbReference type="Google" id="ProtNLM"/>
    </source>
</evidence>
<dbReference type="PANTHER" id="PTHR10250">
    <property type="entry name" value="MICROSOMAL GLUTATHIONE S-TRANSFERASE"/>
    <property type="match status" value="1"/>
</dbReference>
<evidence type="ECO:0000256" key="5">
    <source>
        <dbReference type="SAM" id="Phobius"/>
    </source>
</evidence>
<evidence type="ECO:0000256" key="3">
    <source>
        <dbReference type="ARBA" id="ARBA00022989"/>
    </source>
</evidence>
<reference evidence="6 7" key="1">
    <citation type="submission" date="2024-01" db="EMBL/GenBank/DDBJ databases">
        <authorList>
            <person name="Allen C."/>
            <person name="Tagirdzhanova G."/>
        </authorList>
    </citation>
    <scope>NUCLEOTIDE SEQUENCE [LARGE SCALE GENOMIC DNA]</scope>
    <source>
        <strain evidence="6 7">CBS 119000</strain>
    </source>
</reference>
<gene>
    <name evidence="6" type="ORF">SEPCBS119000_002308</name>
</gene>
<dbReference type="Gene3D" id="1.20.120.550">
    <property type="entry name" value="Membrane associated eicosanoid/glutathione metabolism-like domain"/>
    <property type="match status" value="1"/>
</dbReference>
<dbReference type="Proteomes" id="UP001642502">
    <property type="component" value="Unassembled WGS sequence"/>
</dbReference>
<evidence type="ECO:0000256" key="2">
    <source>
        <dbReference type="ARBA" id="ARBA00022692"/>
    </source>
</evidence>
<comment type="subcellular location">
    <subcellularLocation>
        <location evidence="1">Membrane</location>
        <topology evidence="1">Multi-pass membrane protein</topology>
    </subcellularLocation>
</comment>
<dbReference type="PANTHER" id="PTHR10250:SF26">
    <property type="entry name" value="GLUTATHIONE S-TRANSFERASE 3, MITOCHONDRIAL"/>
    <property type="match status" value="1"/>
</dbReference>
<evidence type="ECO:0000256" key="4">
    <source>
        <dbReference type="ARBA" id="ARBA00023136"/>
    </source>
</evidence>
<protein>
    <recommendedName>
        <fullName evidence="8">Glutathione S-transferase</fullName>
    </recommendedName>
</protein>
<dbReference type="InterPro" id="IPR050997">
    <property type="entry name" value="MAPEG"/>
</dbReference>
<name>A0ABP0DFI6_9PEZI</name>
<keyword evidence="7" id="KW-1185">Reference proteome</keyword>
<evidence type="ECO:0000313" key="6">
    <source>
        <dbReference type="EMBL" id="CAK7266988.1"/>
    </source>
</evidence>
<dbReference type="EMBL" id="CAWUON010000023">
    <property type="protein sequence ID" value="CAK7266988.1"/>
    <property type="molecule type" value="Genomic_DNA"/>
</dbReference>
<evidence type="ECO:0000256" key="1">
    <source>
        <dbReference type="ARBA" id="ARBA00004141"/>
    </source>
</evidence>
<feature type="transmembrane region" description="Helical" evidence="5">
    <location>
        <begin position="12"/>
        <end position="30"/>
    </location>
</feature>
<evidence type="ECO:0000313" key="7">
    <source>
        <dbReference type="Proteomes" id="UP001642502"/>
    </source>
</evidence>
<dbReference type="InterPro" id="IPR001129">
    <property type="entry name" value="Membr-assoc_MAPEG"/>
</dbReference>
<dbReference type="SUPFAM" id="SSF161084">
    <property type="entry name" value="MAPEG domain-like"/>
    <property type="match status" value="1"/>
</dbReference>
<comment type="caution">
    <text evidence="6">The sequence shown here is derived from an EMBL/GenBank/DDBJ whole genome shotgun (WGS) entry which is preliminary data.</text>
</comment>